<name>A0A371RFH3_9PROT</name>
<accession>A0A371RFH3</accession>
<feature type="chain" id="PRO_5016910904" evidence="1">
    <location>
        <begin position="24"/>
        <end position="151"/>
    </location>
</feature>
<evidence type="ECO:0000259" key="2">
    <source>
        <dbReference type="Pfam" id="PF14534"/>
    </source>
</evidence>
<dbReference type="InParanoid" id="A0A371RFH3"/>
<dbReference type="EMBL" id="QUQO01000001">
    <property type="protein sequence ID" value="RFB04211.1"/>
    <property type="molecule type" value="Genomic_DNA"/>
</dbReference>
<dbReference type="OrthoDB" id="129755at2"/>
<dbReference type="PROSITE" id="PS51257">
    <property type="entry name" value="PROKAR_LIPOPROTEIN"/>
    <property type="match status" value="1"/>
</dbReference>
<comment type="caution">
    <text evidence="3">The sequence shown here is derived from an EMBL/GenBank/DDBJ whole genome shotgun (WGS) entry which is preliminary data.</text>
</comment>
<dbReference type="Gene3D" id="3.10.450.50">
    <property type="match status" value="1"/>
</dbReference>
<dbReference type="InterPro" id="IPR027843">
    <property type="entry name" value="DUF4440"/>
</dbReference>
<dbReference type="SUPFAM" id="SSF54427">
    <property type="entry name" value="NTF2-like"/>
    <property type="match status" value="1"/>
</dbReference>
<sequence length="151" mass="17252">MLRRITVLLLLPILAACSGEAETARPDFRMAVETHLDAVAGRDLETLKSTLTLNDGDLQVIFPGGEDVTGVSNVVAFHEEWFADDQWVWTPQIIRIVEGEDLSMALTRYQYRDTPDGEPRERWLLLVFRLEEGAWRLVHDQNTLYPEEVAE</sequence>
<dbReference type="RefSeq" id="WP_116390839.1">
    <property type="nucleotide sequence ID" value="NZ_QUQO01000001.1"/>
</dbReference>
<dbReference type="Pfam" id="PF14534">
    <property type="entry name" value="DUF4440"/>
    <property type="match status" value="1"/>
</dbReference>
<gene>
    <name evidence="3" type="ORF">DX908_02280</name>
</gene>
<proteinExistence type="predicted"/>
<dbReference type="Proteomes" id="UP000264589">
    <property type="component" value="Unassembled WGS sequence"/>
</dbReference>
<evidence type="ECO:0000313" key="3">
    <source>
        <dbReference type="EMBL" id="RFB04211.1"/>
    </source>
</evidence>
<keyword evidence="1" id="KW-0732">Signal</keyword>
<organism evidence="3 4">
    <name type="scientific">Parvularcula marina</name>
    <dbReference type="NCBI Taxonomy" id="2292771"/>
    <lineage>
        <taxon>Bacteria</taxon>
        <taxon>Pseudomonadati</taxon>
        <taxon>Pseudomonadota</taxon>
        <taxon>Alphaproteobacteria</taxon>
        <taxon>Parvularculales</taxon>
        <taxon>Parvularculaceae</taxon>
        <taxon>Parvularcula</taxon>
    </lineage>
</organism>
<feature type="signal peptide" evidence="1">
    <location>
        <begin position="1"/>
        <end position="23"/>
    </location>
</feature>
<feature type="domain" description="DUF4440" evidence="2">
    <location>
        <begin position="32"/>
        <end position="137"/>
    </location>
</feature>
<dbReference type="InterPro" id="IPR032710">
    <property type="entry name" value="NTF2-like_dom_sf"/>
</dbReference>
<protein>
    <submittedName>
        <fullName evidence="3">Nuclear transport factor 2 family protein</fullName>
    </submittedName>
</protein>
<evidence type="ECO:0000256" key="1">
    <source>
        <dbReference type="SAM" id="SignalP"/>
    </source>
</evidence>
<dbReference type="AlphaFoldDB" id="A0A371RFH3"/>
<reference evidence="3 4" key="1">
    <citation type="submission" date="2018-08" db="EMBL/GenBank/DDBJ databases">
        <title>Parvularcula sp. SM1705, isolated from surface water of the South Sea China.</title>
        <authorList>
            <person name="Sun L."/>
        </authorList>
    </citation>
    <scope>NUCLEOTIDE SEQUENCE [LARGE SCALE GENOMIC DNA]</scope>
    <source>
        <strain evidence="3 4">SM1705</strain>
    </source>
</reference>
<evidence type="ECO:0000313" key="4">
    <source>
        <dbReference type="Proteomes" id="UP000264589"/>
    </source>
</evidence>
<keyword evidence="4" id="KW-1185">Reference proteome</keyword>